<keyword evidence="1" id="KW-0472">Membrane</keyword>
<organism evidence="2 3">
    <name type="scientific">Tribonema minus</name>
    <dbReference type="NCBI Taxonomy" id="303371"/>
    <lineage>
        <taxon>Eukaryota</taxon>
        <taxon>Sar</taxon>
        <taxon>Stramenopiles</taxon>
        <taxon>Ochrophyta</taxon>
        <taxon>PX clade</taxon>
        <taxon>Xanthophyceae</taxon>
        <taxon>Tribonematales</taxon>
        <taxon>Tribonemataceae</taxon>
        <taxon>Tribonema</taxon>
    </lineage>
</organism>
<reference evidence="2" key="1">
    <citation type="submission" date="2021-02" db="EMBL/GenBank/DDBJ databases">
        <title>First Annotated Genome of the Yellow-green Alga Tribonema minus.</title>
        <authorList>
            <person name="Mahan K.M."/>
        </authorList>
    </citation>
    <scope>NUCLEOTIDE SEQUENCE</scope>
    <source>
        <strain evidence="2">UTEX B ZZ1240</strain>
    </source>
</reference>
<dbReference type="EMBL" id="JAFCMP010000224">
    <property type="protein sequence ID" value="KAG5182684.1"/>
    <property type="molecule type" value="Genomic_DNA"/>
</dbReference>
<sequence>MYCSLCSAVQGNFAVIPALLLMLSCHCALLAQHSALATTSSLQMLSKFPVAAMPCPESLASLLLLCLHSSTALLITRNFLFAGVLLETILVLLYTLEV</sequence>
<keyword evidence="3" id="KW-1185">Reference proteome</keyword>
<comment type="caution">
    <text evidence="2">The sequence shown here is derived from an EMBL/GenBank/DDBJ whole genome shotgun (WGS) entry which is preliminary data.</text>
</comment>
<evidence type="ECO:0000313" key="2">
    <source>
        <dbReference type="EMBL" id="KAG5182684.1"/>
    </source>
</evidence>
<accession>A0A835YXJ1</accession>
<gene>
    <name evidence="2" type="ORF">JKP88DRAFT_220683</name>
</gene>
<dbReference type="AlphaFoldDB" id="A0A835YXJ1"/>
<protein>
    <submittedName>
        <fullName evidence="2">Uncharacterized protein</fullName>
    </submittedName>
</protein>
<evidence type="ECO:0000313" key="3">
    <source>
        <dbReference type="Proteomes" id="UP000664859"/>
    </source>
</evidence>
<dbReference type="Proteomes" id="UP000664859">
    <property type="component" value="Unassembled WGS sequence"/>
</dbReference>
<keyword evidence="1" id="KW-1133">Transmembrane helix</keyword>
<feature type="transmembrane region" description="Helical" evidence="1">
    <location>
        <begin position="12"/>
        <end position="36"/>
    </location>
</feature>
<name>A0A835YXJ1_9STRA</name>
<feature type="transmembrane region" description="Helical" evidence="1">
    <location>
        <begin position="48"/>
        <end position="67"/>
    </location>
</feature>
<keyword evidence="1" id="KW-0812">Transmembrane</keyword>
<feature type="transmembrane region" description="Helical" evidence="1">
    <location>
        <begin position="79"/>
        <end position="96"/>
    </location>
</feature>
<proteinExistence type="predicted"/>
<evidence type="ECO:0000256" key="1">
    <source>
        <dbReference type="SAM" id="Phobius"/>
    </source>
</evidence>